<dbReference type="Proteomes" id="UP000030011">
    <property type="component" value="Unassembled WGS sequence"/>
</dbReference>
<gene>
    <name evidence="2" type="ORF">N803_13945</name>
</gene>
<keyword evidence="1" id="KW-0472">Membrane</keyword>
<keyword evidence="3" id="KW-1185">Reference proteome</keyword>
<dbReference type="OrthoDB" id="3748887at2"/>
<keyword evidence="1" id="KW-1133">Transmembrane helix</keyword>
<reference evidence="2 3" key="1">
    <citation type="submission" date="2013-08" db="EMBL/GenBank/DDBJ databases">
        <title>The genome sequence of Knoellia subterranea.</title>
        <authorList>
            <person name="Zhu W."/>
            <person name="Wang G."/>
        </authorList>
    </citation>
    <scope>NUCLEOTIDE SEQUENCE [LARGE SCALE GENOMIC DNA]</scope>
    <source>
        <strain evidence="2 3">KCTC 19937</strain>
    </source>
</reference>
<protein>
    <recommendedName>
        <fullName evidence="4">SHOCT domain-containing protein</fullName>
    </recommendedName>
</protein>
<evidence type="ECO:0000313" key="2">
    <source>
        <dbReference type="EMBL" id="KGN37481.1"/>
    </source>
</evidence>
<dbReference type="EMBL" id="AVPK01000005">
    <property type="protein sequence ID" value="KGN37481.1"/>
    <property type="molecule type" value="Genomic_DNA"/>
</dbReference>
<evidence type="ECO:0000256" key="1">
    <source>
        <dbReference type="SAM" id="Phobius"/>
    </source>
</evidence>
<evidence type="ECO:0008006" key="4">
    <source>
        <dbReference type="Google" id="ProtNLM"/>
    </source>
</evidence>
<keyword evidence="1" id="KW-0812">Transmembrane</keyword>
<sequence length="80" mass="9136">MMWNDGMGWTGWLVMALTAVAFWALVILAVVALFRDGRPESRQAQAGSDEAWRILDQRFARGEIDANEYQARQVMLRSPH</sequence>
<dbReference type="RefSeq" id="WP_035904870.1">
    <property type="nucleotide sequence ID" value="NZ_AVPK01000005.1"/>
</dbReference>
<dbReference type="STRING" id="1385521.N803_13945"/>
<feature type="transmembrane region" description="Helical" evidence="1">
    <location>
        <begin position="12"/>
        <end position="34"/>
    </location>
</feature>
<proteinExistence type="predicted"/>
<evidence type="ECO:0000313" key="3">
    <source>
        <dbReference type="Proteomes" id="UP000030011"/>
    </source>
</evidence>
<organism evidence="2 3">
    <name type="scientific">Knoellia subterranea KCTC 19937</name>
    <dbReference type="NCBI Taxonomy" id="1385521"/>
    <lineage>
        <taxon>Bacteria</taxon>
        <taxon>Bacillati</taxon>
        <taxon>Actinomycetota</taxon>
        <taxon>Actinomycetes</taxon>
        <taxon>Micrococcales</taxon>
        <taxon>Intrasporangiaceae</taxon>
        <taxon>Knoellia</taxon>
    </lineage>
</organism>
<name>A0A0A0JPG2_9MICO</name>
<comment type="caution">
    <text evidence="2">The sequence shown here is derived from an EMBL/GenBank/DDBJ whole genome shotgun (WGS) entry which is preliminary data.</text>
</comment>
<accession>A0A0A0JPG2</accession>
<dbReference type="AlphaFoldDB" id="A0A0A0JPG2"/>